<organism evidence="4 5">
    <name type="scientific">Segatella copri</name>
    <dbReference type="NCBI Taxonomy" id="165179"/>
    <lineage>
        <taxon>Bacteria</taxon>
        <taxon>Pseudomonadati</taxon>
        <taxon>Bacteroidota</taxon>
        <taxon>Bacteroidia</taxon>
        <taxon>Bacteroidales</taxon>
        <taxon>Prevotellaceae</taxon>
        <taxon>Segatella</taxon>
    </lineage>
</organism>
<evidence type="ECO:0000313" key="5">
    <source>
        <dbReference type="Proteomes" id="UP001205506"/>
    </source>
</evidence>
<feature type="domain" description="Phage tail tape measure protein" evidence="3">
    <location>
        <begin position="315"/>
        <end position="510"/>
    </location>
</feature>
<protein>
    <submittedName>
        <fullName evidence="4">Phage tail tape measure protein</fullName>
    </submittedName>
</protein>
<accession>A0AAW5IAF5</accession>
<dbReference type="EMBL" id="JANDWU010000012">
    <property type="protein sequence ID" value="MCP9549438.1"/>
    <property type="molecule type" value="Genomic_DNA"/>
</dbReference>
<gene>
    <name evidence="4" type="ORF">NNC68_08120</name>
</gene>
<evidence type="ECO:0000259" key="3">
    <source>
        <dbReference type="Pfam" id="PF10145"/>
    </source>
</evidence>
<dbReference type="PANTHER" id="PTHR37813">
    <property type="entry name" value="FELS-2 PROPHAGE PROTEIN"/>
    <property type="match status" value="1"/>
</dbReference>
<reference evidence="4" key="1">
    <citation type="submission" date="2022-07" db="EMBL/GenBank/DDBJ databases">
        <title>Prevotella copri.</title>
        <authorList>
            <person name="Yang C."/>
        </authorList>
    </citation>
    <scope>NUCLEOTIDE SEQUENCE</scope>
    <source>
        <strain evidence="4">HF1805</strain>
    </source>
</reference>
<feature type="compositionally biased region" description="Low complexity" evidence="2">
    <location>
        <begin position="208"/>
        <end position="228"/>
    </location>
</feature>
<feature type="compositionally biased region" description="Low complexity" evidence="2">
    <location>
        <begin position="192"/>
        <end position="201"/>
    </location>
</feature>
<dbReference type="NCBIfam" id="TIGR01760">
    <property type="entry name" value="tape_meas_TP901"/>
    <property type="match status" value="1"/>
</dbReference>
<dbReference type="Pfam" id="PF10145">
    <property type="entry name" value="PhageMin_Tail"/>
    <property type="match status" value="1"/>
</dbReference>
<dbReference type="RefSeq" id="WP_254970006.1">
    <property type="nucleotide sequence ID" value="NZ_JANDWU010000012.1"/>
</dbReference>
<keyword evidence="1" id="KW-1188">Viral release from host cell</keyword>
<sequence>MDYTVNYQINVNSTPALESIRKFQEATQQMEALTKRFDVVSKSIGKVNSAFASLNRNHVKMDVDTTRVEQKLTRVLALLNEVKVAGNAISQGKIQKVMSAPMAGVYNGKNASTSFTGNKVNTRAAQSDLTNLMKKISDTQQSINNINKRYINPKARTKTAMESLDKLIAKIEQVKSMSNITITASGPRQGKSQTSTGASAAAAGAAGAASATGQSASRTTSRRTSSGTPVNRSLFPSVRQVLGPTYATTGTNVAAEMVKGMGVAYGLSSLMSGVTKVFHDATTYDNISQTTKNILGTHDTSANFDEKFAKANDIMRQVGVETKFTAPQVASAGKFLAMAGMKVEDIQQAISPIANLAIVGDTDLGSTADMTTNIMTSYEIPAKRMSNAADVLTMTFTKTNTTLWDLAESFKYAGTVAHQSGMSFENASAALGVLGDAGIQGSHAGTTLRMMLLNMMNPTKKGKTAWKALGINVKDENGNMRDFNTILSELNEKRKSLSAGDFQSLINNMFRVTAAPGALALIQNADKVKQVTDLNRDKSIGLSENLADEKKNTIQGLWYQMTSAFTESGMQGFEQMQDAIRDFLQRMIALMKSPEFAQGLKDMMDLFLKTIDSMVSMFKAIMGVWNALPNWSKSFIADWIKWHMWLSLGASTIKSIWSGFMMIRGLLQGQLLYGIANFTSKIISGVAAFKEFYILSRMYGMGKFASFRNAAMQMGLVGGANVAAQTAGTIGATGTGVLAKVGGASILSTIGNIGKWMLFTKAGLITAGAGALAALTIYTINARNATIDAYNANVEWANSFRTLGALSMRLNNESDVFAANMIAASSRIATENEMVKAAADNWKRYWAEKNGSKAGSDKGKNFFETTNGEIYKEAFSNIGGLKNAWGQIFGKSLTEQYTPVIEQMAGLKAGSGYKNLITKQFNQQYLNLLGHKLLLSPGGMIDDNTARQLELMKIGADPNNERVQGYREWMLKQIAVAPNQSERYKVINQGWQQFHIPNSQIDNTLHYGAAPDYFENPTEHQIYFSKATADITNYVMSSMKDAFLAYTQILDEFDKGKQIDPMKIQDVFARITGTMNIIGSPTGVFGTPEWMKRVRQSNADMTISDFLGVVNSAFSNMATFIGEVPERYRPLFARFLDRNYWEGFFPAGSSFSLSPGGFGGGDKVGDKKVFNGKQYVYEIRAPFKVPQWYDASGNVYTPKKPTETVTPTTTKRWTPRTNKALNRIHTGADESKYKNHYSNNAAAPKQVIVRIGNLMNVDKIDLTNEHKAAAVATLKQDLAAALLDVVQDFNENVIG</sequence>
<dbReference type="Proteomes" id="UP001205506">
    <property type="component" value="Unassembled WGS sequence"/>
</dbReference>
<proteinExistence type="predicted"/>
<evidence type="ECO:0000313" key="4">
    <source>
        <dbReference type="EMBL" id="MCP9549438.1"/>
    </source>
</evidence>
<comment type="caution">
    <text evidence="4">The sequence shown here is derived from an EMBL/GenBank/DDBJ whole genome shotgun (WGS) entry which is preliminary data.</text>
</comment>
<name>A0AAW5IAF5_9BACT</name>
<dbReference type="InterPro" id="IPR010090">
    <property type="entry name" value="Phage_tape_meas"/>
</dbReference>
<evidence type="ECO:0000256" key="1">
    <source>
        <dbReference type="ARBA" id="ARBA00022612"/>
    </source>
</evidence>
<feature type="region of interest" description="Disordered" evidence="2">
    <location>
        <begin position="182"/>
        <end position="201"/>
    </location>
</feature>
<dbReference type="PANTHER" id="PTHR37813:SF1">
    <property type="entry name" value="FELS-2 PROPHAGE PROTEIN"/>
    <property type="match status" value="1"/>
</dbReference>
<feature type="region of interest" description="Disordered" evidence="2">
    <location>
        <begin position="208"/>
        <end position="233"/>
    </location>
</feature>
<evidence type="ECO:0000256" key="2">
    <source>
        <dbReference type="SAM" id="MobiDB-lite"/>
    </source>
</evidence>